<accession>B1BR24</accession>
<feature type="transmembrane region" description="Helical" evidence="1">
    <location>
        <begin position="95"/>
        <end position="115"/>
    </location>
</feature>
<evidence type="ECO:0000313" key="2">
    <source>
        <dbReference type="EMBL" id="EDT15803.1"/>
    </source>
</evidence>
<comment type="caution">
    <text evidence="2">The sequence shown here is derived from an EMBL/GenBank/DDBJ whole genome shotgun (WGS) entry which is preliminary data.</text>
</comment>
<dbReference type="EMBL" id="ABDW01000006">
    <property type="protein sequence ID" value="EDT15803.1"/>
    <property type="molecule type" value="Genomic_DNA"/>
</dbReference>
<name>B1BR24_CLOPF</name>
<sequence length="197" mass="22314">MNILTEFVNILANNPFGIVGIYILLAIIIAIYSIINLKEGTFVNLIVSSSLIGIPVMIGILSIAIGFNIFNLNIPINWIYFRDKWIEVLNNTNTIVYQVIIFIAILGRNFMDKIIKDFKLTKYYGYNFFSIAIKNMLRFVCGATSLIFLNAIIWGNEIQIITLIAILCLSISDIVDVFDKCPTNILEKKKDSVMSPF</sequence>
<dbReference type="Proteomes" id="UP000005337">
    <property type="component" value="Unassembled WGS sequence"/>
</dbReference>
<evidence type="ECO:0000256" key="1">
    <source>
        <dbReference type="SAM" id="Phobius"/>
    </source>
</evidence>
<feature type="transmembrane region" description="Helical" evidence="1">
    <location>
        <begin position="136"/>
        <end position="154"/>
    </location>
</feature>
<keyword evidence="1" id="KW-0472">Membrane</keyword>
<protein>
    <submittedName>
        <fullName evidence="2">Uncharacterized protein</fullName>
    </submittedName>
</protein>
<keyword evidence="1" id="KW-0812">Transmembrane</keyword>
<proteinExistence type="predicted"/>
<keyword evidence="1" id="KW-1133">Transmembrane helix</keyword>
<feature type="transmembrane region" description="Helical" evidence="1">
    <location>
        <begin position="42"/>
        <end position="70"/>
    </location>
</feature>
<evidence type="ECO:0000313" key="3">
    <source>
        <dbReference type="Proteomes" id="UP000005337"/>
    </source>
</evidence>
<feature type="transmembrane region" description="Helical" evidence="1">
    <location>
        <begin position="16"/>
        <end position="35"/>
    </location>
</feature>
<dbReference type="AlphaFoldDB" id="B1BR24"/>
<dbReference type="RefSeq" id="WP_004456533.1">
    <property type="nucleotide sequence ID" value="NZ_ABDW01000006.1"/>
</dbReference>
<gene>
    <name evidence="2" type="ORF">AC3_A0152</name>
</gene>
<organism evidence="2 3">
    <name type="scientific">Clostridium perfringens E str. JGS1987</name>
    <dbReference type="NCBI Taxonomy" id="451755"/>
    <lineage>
        <taxon>Bacteria</taxon>
        <taxon>Bacillati</taxon>
        <taxon>Bacillota</taxon>
        <taxon>Clostridia</taxon>
        <taxon>Eubacteriales</taxon>
        <taxon>Clostridiaceae</taxon>
        <taxon>Clostridium</taxon>
    </lineage>
</organism>
<reference evidence="2 3" key="1">
    <citation type="submission" date="2007-07" db="EMBL/GenBank/DDBJ databases">
        <title>Annotation of Clostridium perfringens E str. JGS1987.</title>
        <authorList>
            <person name="Paulsen I."/>
            <person name="Sebastian Y."/>
        </authorList>
    </citation>
    <scope>NUCLEOTIDE SEQUENCE [LARGE SCALE GENOMIC DNA]</scope>
    <source>
        <strain evidence="3">E str. JGS1987</strain>
    </source>
</reference>